<name>A0A0D0E974_9AGAM</name>
<reference evidence="1 2" key="1">
    <citation type="submission" date="2014-04" db="EMBL/GenBank/DDBJ databases">
        <authorList>
            <consortium name="DOE Joint Genome Institute"/>
            <person name="Kuo A."/>
            <person name="Kohler A."/>
            <person name="Jargeat P."/>
            <person name="Nagy L.G."/>
            <person name="Floudas D."/>
            <person name="Copeland A."/>
            <person name="Barry K.W."/>
            <person name="Cichocki N."/>
            <person name="Veneault-Fourrey C."/>
            <person name="LaButti K."/>
            <person name="Lindquist E.A."/>
            <person name="Lipzen A."/>
            <person name="Lundell T."/>
            <person name="Morin E."/>
            <person name="Murat C."/>
            <person name="Sun H."/>
            <person name="Tunlid A."/>
            <person name="Henrissat B."/>
            <person name="Grigoriev I.V."/>
            <person name="Hibbett D.S."/>
            <person name="Martin F."/>
            <person name="Nordberg H.P."/>
            <person name="Cantor M.N."/>
            <person name="Hua S.X."/>
        </authorList>
    </citation>
    <scope>NUCLEOTIDE SEQUENCE [LARGE SCALE GENOMIC DNA]</scope>
    <source>
        <strain evidence="1 2">Ve08.2h10</strain>
    </source>
</reference>
<dbReference type="EMBL" id="KN825039">
    <property type="protein sequence ID" value="KIK95490.1"/>
    <property type="molecule type" value="Genomic_DNA"/>
</dbReference>
<dbReference type="InParanoid" id="A0A0D0E974"/>
<dbReference type="AlphaFoldDB" id="A0A0D0E974"/>
<gene>
    <name evidence="1" type="ORF">PAXRUDRAFT_826976</name>
</gene>
<sequence length="51" mass="5469">MPDVARVAPNLPISASWTVCTSSCTQLNVHNLDLVRQGHVEGGHVAQECQV</sequence>
<dbReference type="HOGENOM" id="CLU_3107055_0_0_1"/>
<protein>
    <submittedName>
        <fullName evidence="1">Uncharacterized protein</fullName>
    </submittedName>
</protein>
<organism evidence="1 2">
    <name type="scientific">Paxillus rubicundulus Ve08.2h10</name>
    <dbReference type="NCBI Taxonomy" id="930991"/>
    <lineage>
        <taxon>Eukaryota</taxon>
        <taxon>Fungi</taxon>
        <taxon>Dikarya</taxon>
        <taxon>Basidiomycota</taxon>
        <taxon>Agaricomycotina</taxon>
        <taxon>Agaricomycetes</taxon>
        <taxon>Agaricomycetidae</taxon>
        <taxon>Boletales</taxon>
        <taxon>Paxilineae</taxon>
        <taxon>Paxillaceae</taxon>
        <taxon>Paxillus</taxon>
    </lineage>
</organism>
<reference evidence="2" key="2">
    <citation type="submission" date="2015-01" db="EMBL/GenBank/DDBJ databases">
        <title>Evolutionary Origins and Diversification of the Mycorrhizal Mutualists.</title>
        <authorList>
            <consortium name="DOE Joint Genome Institute"/>
            <consortium name="Mycorrhizal Genomics Consortium"/>
            <person name="Kohler A."/>
            <person name="Kuo A."/>
            <person name="Nagy L.G."/>
            <person name="Floudas D."/>
            <person name="Copeland A."/>
            <person name="Barry K.W."/>
            <person name="Cichocki N."/>
            <person name="Veneault-Fourrey C."/>
            <person name="LaButti K."/>
            <person name="Lindquist E.A."/>
            <person name="Lipzen A."/>
            <person name="Lundell T."/>
            <person name="Morin E."/>
            <person name="Murat C."/>
            <person name="Riley R."/>
            <person name="Ohm R."/>
            <person name="Sun H."/>
            <person name="Tunlid A."/>
            <person name="Henrissat B."/>
            <person name="Grigoriev I.V."/>
            <person name="Hibbett D.S."/>
            <person name="Martin F."/>
        </authorList>
    </citation>
    <scope>NUCLEOTIDE SEQUENCE [LARGE SCALE GENOMIC DNA]</scope>
    <source>
        <strain evidence="2">Ve08.2h10</strain>
    </source>
</reference>
<evidence type="ECO:0000313" key="2">
    <source>
        <dbReference type="Proteomes" id="UP000054538"/>
    </source>
</evidence>
<evidence type="ECO:0000313" key="1">
    <source>
        <dbReference type="EMBL" id="KIK95490.1"/>
    </source>
</evidence>
<keyword evidence="2" id="KW-1185">Reference proteome</keyword>
<dbReference type="Proteomes" id="UP000054538">
    <property type="component" value="Unassembled WGS sequence"/>
</dbReference>
<proteinExistence type="predicted"/>
<accession>A0A0D0E974</accession>